<organism evidence="2 3">
    <name type="scientific">Candidatus Nealsonbacteria bacterium RBG_13_37_56</name>
    <dbReference type="NCBI Taxonomy" id="1801661"/>
    <lineage>
        <taxon>Bacteria</taxon>
        <taxon>Candidatus Nealsoniibacteriota</taxon>
    </lineage>
</organism>
<comment type="caution">
    <text evidence="2">The sequence shown here is derived from an EMBL/GenBank/DDBJ whole genome shotgun (WGS) entry which is preliminary data.</text>
</comment>
<gene>
    <name evidence="2" type="ORF">A2V72_00545</name>
</gene>
<dbReference type="Proteomes" id="UP000178893">
    <property type="component" value="Unassembled WGS sequence"/>
</dbReference>
<dbReference type="InterPro" id="IPR041685">
    <property type="entry name" value="AAA_GajA/Old/RecF-like"/>
</dbReference>
<evidence type="ECO:0000259" key="1">
    <source>
        <dbReference type="Pfam" id="PF13175"/>
    </source>
</evidence>
<evidence type="ECO:0000313" key="3">
    <source>
        <dbReference type="Proteomes" id="UP000178893"/>
    </source>
</evidence>
<dbReference type="PANTHER" id="PTHR43581:SF4">
    <property type="entry name" value="ATP_GTP PHOSPHATASE"/>
    <property type="match status" value="1"/>
</dbReference>
<dbReference type="SUPFAM" id="SSF52540">
    <property type="entry name" value="P-loop containing nucleoside triphosphate hydrolases"/>
    <property type="match status" value="1"/>
</dbReference>
<accession>A0A1G2DYB1</accession>
<reference evidence="2 3" key="1">
    <citation type="journal article" date="2016" name="Nat. Commun.">
        <title>Thousands of microbial genomes shed light on interconnected biogeochemical processes in an aquifer system.</title>
        <authorList>
            <person name="Anantharaman K."/>
            <person name="Brown C.T."/>
            <person name="Hug L.A."/>
            <person name="Sharon I."/>
            <person name="Castelle C.J."/>
            <person name="Probst A.J."/>
            <person name="Thomas B.C."/>
            <person name="Singh A."/>
            <person name="Wilkins M.J."/>
            <person name="Karaoz U."/>
            <person name="Brodie E.L."/>
            <person name="Williams K.H."/>
            <person name="Hubbard S.S."/>
            <person name="Banfield J.F."/>
        </authorList>
    </citation>
    <scope>NUCLEOTIDE SEQUENCE [LARGE SCALE GENOMIC DNA]</scope>
</reference>
<dbReference type="InterPro" id="IPR027417">
    <property type="entry name" value="P-loop_NTPase"/>
</dbReference>
<protein>
    <recommendedName>
        <fullName evidence="1">Endonuclease GajA/Old nuclease/RecF-like AAA domain-containing protein</fullName>
    </recommendedName>
</protein>
<name>A0A1G2DYB1_9BACT</name>
<dbReference type="InterPro" id="IPR051396">
    <property type="entry name" value="Bact_Antivir_Def_Nuclease"/>
</dbReference>
<proteinExistence type="predicted"/>
<dbReference type="PANTHER" id="PTHR43581">
    <property type="entry name" value="ATP/GTP PHOSPHATASE"/>
    <property type="match status" value="1"/>
</dbReference>
<evidence type="ECO:0000313" key="2">
    <source>
        <dbReference type="EMBL" id="OGZ17970.1"/>
    </source>
</evidence>
<dbReference type="Pfam" id="PF13175">
    <property type="entry name" value="AAA_15"/>
    <property type="match status" value="1"/>
</dbReference>
<dbReference type="EMBL" id="MHLW01000021">
    <property type="protein sequence ID" value="OGZ17970.1"/>
    <property type="molecule type" value="Genomic_DNA"/>
</dbReference>
<dbReference type="AlphaFoldDB" id="A0A1G2DYB1"/>
<sequence length="485" mass="55987">MKLLSLTIKNFRSIEDEIFTIAEVDGTHTFTLIGINESGKSSFLKAVSLVDDDDEKVIFPKDYFEESEPISIILNYQFEAQDEKELKNALTEKGFEKDILSKIKIDKLAVCATFDPVANAPKKVFDQIVLQKKVFEDYTLQGDKPVKKDPQQTQEDFDLEKYFEAHLPKYFWKIAHRIVFWKSDSKHLINEQINLDTFAADPENTSIPLVNCFELGGVSQDDIAAQVAKLKTDPAEINNLQEKLGDKVTAHIKKVWPNHPVKIKFQINNSLLSFLVEDEKVKYKSKTTEQRSDGFRQFISFLLTISAESATNQLSNSLLLLDEPETHLHPQAQEYLKDELIKITRNDKNNIVFFATHSNYMIDKDHIERCFRLSKQSNRKTKLEKIELGKTSYSEVNYEVFGIPSSDYHNELYGYLEDVEKSKLDGLPKTKKWKNKKTNTTEDVSLATYIRHSIHHPENTQNAKFTAEDLQESIKTLRELKYGKK</sequence>
<dbReference type="Gene3D" id="3.40.50.300">
    <property type="entry name" value="P-loop containing nucleotide triphosphate hydrolases"/>
    <property type="match status" value="1"/>
</dbReference>
<feature type="domain" description="Endonuclease GajA/Old nuclease/RecF-like AAA" evidence="1">
    <location>
        <begin position="1"/>
        <end position="362"/>
    </location>
</feature>